<dbReference type="SUPFAM" id="SSF46785">
    <property type="entry name" value="Winged helix' DNA-binding domain"/>
    <property type="match status" value="1"/>
</dbReference>
<dbReference type="Gene3D" id="1.10.10.10">
    <property type="entry name" value="Winged helix-like DNA-binding domain superfamily/Winged helix DNA-binding domain"/>
    <property type="match status" value="1"/>
</dbReference>
<dbReference type="PANTHER" id="PTHR34824">
    <property type="entry name" value="HEAT-INDUCIBLE TRANSCRIPTION REPRESSOR HRCA"/>
    <property type="match status" value="1"/>
</dbReference>
<dbReference type="InterPro" id="IPR002571">
    <property type="entry name" value="HrcA"/>
</dbReference>
<dbReference type="EMBL" id="CP016379">
    <property type="protein sequence ID" value="AZR73176.1"/>
    <property type="molecule type" value="Genomic_DNA"/>
</dbReference>
<evidence type="ECO:0000256" key="3">
    <source>
        <dbReference type="ARBA" id="ARBA00023016"/>
    </source>
</evidence>
<dbReference type="Proteomes" id="UP000267250">
    <property type="component" value="Chromosome"/>
</dbReference>
<dbReference type="PANTHER" id="PTHR34824:SF1">
    <property type="entry name" value="HEAT-INDUCIBLE TRANSCRIPTION REPRESSOR HRCA"/>
    <property type="match status" value="1"/>
</dbReference>
<dbReference type="AlphaFoldDB" id="A0A3Q9HQE7"/>
<dbReference type="GO" id="GO:0045892">
    <property type="term" value="P:negative regulation of DNA-templated transcription"/>
    <property type="evidence" value="ECO:0007669"/>
    <property type="project" value="UniProtKB-UniRule"/>
</dbReference>
<dbReference type="OrthoDB" id="9783139at2"/>
<dbReference type="Gene3D" id="3.30.450.40">
    <property type="match status" value="1"/>
</dbReference>
<keyword evidence="2 6" id="KW-0805">Transcription regulation</keyword>
<dbReference type="Gene3D" id="3.30.390.60">
    <property type="entry name" value="Heat-inducible transcription repressor hrca homolog, domain 3"/>
    <property type="match status" value="1"/>
</dbReference>
<dbReference type="RefSeq" id="WP_127016509.1">
    <property type="nucleotide sequence ID" value="NZ_CP016379.1"/>
</dbReference>
<comment type="function">
    <text evidence="5 6">Negative regulator of class I heat shock genes (grpE-dnaK-dnaJ and groELS operons). Prevents heat-shock induction of these operons.</text>
</comment>
<dbReference type="InterPro" id="IPR036388">
    <property type="entry name" value="WH-like_DNA-bd_sf"/>
</dbReference>
<dbReference type="FunFam" id="1.10.10.10:FF:000049">
    <property type="entry name" value="Heat-inducible transcription repressor HrcA"/>
    <property type="match status" value="1"/>
</dbReference>
<name>A0A3Q9HQE7_9FIRM</name>
<sequence>MLDGRKWAILEAVIREYILTAEPIGSRTLTRRYNFGVSPATIRNEMADLEAMGYLEQPHASAGRIPSDKGYRIFVDALMKSNDLPSISEEVDQIFFTKKRQIHDLIQETTRMLSQLTHYISLGLVPNFEQTIFQHLQLIPLTSRKVVAVLVTDSGMVHNQIFSIPVTMSRKELGQISDFLNDRLQGMTLEEIDSVLMKKLERELVNRYDILSDVIKILYEELLEDVKKKLQQIFLDGTSYMIDQPEFADLKKLKTMMNMLEKRELLYNILNQSDNDETIQITIGQENPHKEMQDCSIISATYSVNGRPIGRIGILGPTRMEYGKVIAVVQYVANTLSKILSEKDE</sequence>
<protein>
    <recommendedName>
        <fullName evidence="6">Heat-inducible transcription repressor HrcA</fullName>
    </recommendedName>
</protein>
<dbReference type="InterPro" id="IPR023120">
    <property type="entry name" value="WHTH_transcript_rep_HrcA_IDD"/>
</dbReference>
<reference evidence="8 9" key="1">
    <citation type="submission" date="2016-07" db="EMBL/GenBank/DDBJ databases">
        <title>Genome and transcriptome analysis of iron-reducing fermentative bacteria Anoxybacter fermentans.</title>
        <authorList>
            <person name="Zeng X."/>
            <person name="Shao Z."/>
        </authorList>
    </citation>
    <scope>NUCLEOTIDE SEQUENCE [LARGE SCALE GENOMIC DNA]</scope>
    <source>
        <strain evidence="8 9">DY22613</strain>
    </source>
</reference>
<comment type="similarity">
    <text evidence="6">Belongs to the HrcA family.</text>
</comment>
<keyword evidence="1 6" id="KW-0678">Repressor</keyword>
<keyword evidence="4 6" id="KW-0804">Transcription</keyword>
<dbReference type="SUPFAM" id="SSF55781">
    <property type="entry name" value="GAF domain-like"/>
    <property type="match status" value="1"/>
</dbReference>
<dbReference type="HAMAP" id="MF_00081">
    <property type="entry name" value="HrcA"/>
    <property type="match status" value="1"/>
</dbReference>
<dbReference type="Pfam" id="PF01628">
    <property type="entry name" value="HrcA"/>
    <property type="match status" value="1"/>
</dbReference>
<accession>A0A3Q9HQE7</accession>
<dbReference type="InterPro" id="IPR029016">
    <property type="entry name" value="GAF-like_dom_sf"/>
</dbReference>
<evidence type="ECO:0000256" key="4">
    <source>
        <dbReference type="ARBA" id="ARBA00023163"/>
    </source>
</evidence>
<evidence type="ECO:0000256" key="1">
    <source>
        <dbReference type="ARBA" id="ARBA00022491"/>
    </source>
</evidence>
<evidence type="ECO:0000256" key="5">
    <source>
        <dbReference type="ARBA" id="ARBA00055319"/>
    </source>
</evidence>
<dbReference type="PIRSF" id="PIRSF005485">
    <property type="entry name" value="HrcA"/>
    <property type="match status" value="1"/>
</dbReference>
<dbReference type="NCBIfam" id="TIGR00331">
    <property type="entry name" value="hrcA"/>
    <property type="match status" value="1"/>
</dbReference>
<keyword evidence="9" id="KW-1185">Reference proteome</keyword>
<dbReference type="GO" id="GO:0003677">
    <property type="term" value="F:DNA binding"/>
    <property type="evidence" value="ECO:0007669"/>
    <property type="project" value="InterPro"/>
</dbReference>
<dbReference type="InterPro" id="IPR036390">
    <property type="entry name" value="WH_DNA-bd_sf"/>
</dbReference>
<evidence type="ECO:0000256" key="2">
    <source>
        <dbReference type="ARBA" id="ARBA00023015"/>
    </source>
</evidence>
<dbReference type="InterPro" id="IPR021153">
    <property type="entry name" value="HrcA_C"/>
</dbReference>
<evidence type="ECO:0000256" key="6">
    <source>
        <dbReference type="HAMAP-Rule" id="MF_00081"/>
    </source>
</evidence>
<evidence type="ECO:0000313" key="9">
    <source>
        <dbReference type="Proteomes" id="UP000267250"/>
    </source>
</evidence>
<proteinExistence type="inferred from homology"/>
<keyword evidence="3 6" id="KW-0346">Stress response</keyword>
<organism evidence="8 9">
    <name type="scientific">Anoxybacter fermentans</name>
    <dbReference type="NCBI Taxonomy" id="1323375"/>
    <lineage>
        <taxon>Bacteria</taxon>
        <taxon>Bacillati</taxon>
        <taxon>Bacillota</taxon>
        <taxon>Clostridia</taxon>
        <taxon>Halanaerobiales</taxon>
        <taxon>Anoxybacter</taxon>
    </lineage>
</organism>
<dbReference type="KEGG" id="aft:BBF96_07125"/>
<feature type="domain" description="Heat-inducible transcription repressor HrcA C-terminal" evidence="7">
    <location>
        <begin position="104"/>
        <end position="326"/>
    </location>
</feature>
<evidence type="ECO:0000313" key="8">
    <source>
        <dbReference type="EMBL" id="AZR73176.1"/>
    </source>
</evidence>
<gene>
    <name evidence="6" type="primary">hrcA</name>
    <name evidence="8" type="ORF">BBF96_07125</name>
</gene>
<evidence type="ECO:0000259" key="7">
    <source>
        <dbReference type="Pfam" id="PF01628"/>
    </source>
</evidence>